<accession>A0A3M0GYJ4</accession>
<gene>
    <name evidence="2" type="ORF">EAX62_01135</name>
</gene>
<dbReference type="Gene3D" id="3.10.180.10">
    <property type="entry name" value="2,3-Dihydroxybiphenyl 1,2-Dioxygenase, domain 1"/>
    <property type="match status" value="2"/>
</dbReference>
<dbReference type="Proteomes" id="UP000275256">
    <property type="component" value="Unassembled WGS sequence"/>
</dbReference>
<dbReference type="SUPFAM" id="SSF54593">
    <property type="entry name" value="Glyoxalase/Bleomycin resistance protein/Dihydroxybiphenyl dioxygenase"/>
    <property type="match status" value="2"/>
</dbReference>
<dbReference type="PROSITE" id="PS51819">
    <property type="entry name" value="VOC"/>
    <property type="match status" value="2"/>
</dbReference>
<feature type="domain" description="VOC" evidence="1">
    <location>
        <begin position="176"/>
        <end position="291"/>
    </location>
</feature>
<evidence type="ECO:0000313" key="2">
    <source>
        <dbReference type="EMBL" id="RMB62376.1"/>
    </source>
</evidence>
<evidence type="ECO:0000313" key="3">
    <source>
        <dbReference type="Proteomes" id="UP000275256"/>
    </source>
</evidence>
<feature type="domain" description="VOC" evidence="1">
    <location>
        <begin position="15"/>
        <end position="132"/>
    </location>
</feature>
<comment type="caution">
    <text evidence="2">The sequence shown here is derived from an EMBL/GenBank/DDBJ whole genome shotgun (WGS) entry which is preliminary data.</text>
</comment>
<dbReference type="EMBL" id="REFW01000001">
    <property type="protein sequence ID" value="RMB62376.1"/>
    <property type="molecule type" value="Genomic_DNA"/>
</dbReference>
<dbReference type="Pfam" id="PF00903">
    <property type="entry name" value="Glyoxalase"/>
    <property type="match status" value="2"/>
</dbReference>
<dbReference type="AlphaFoldDB" id="A0A3M0GYJ4"/>
<dbReference type="InterPro" id="IPR029068">
    <property type="entry name" value="Glyas_Bleomycin-R_OHBP_Dase"/>
</dbReference>
<name>A0A3M0GYJ4_9ACTN</name>
<evidence type="ECO:0000259" key="1">
    <source>
        <dbReference type="PROSITE" id="PS51819"/>
    </source>
</evidence>
<dbReference type="InterPro" id="IPR037523">
    <property type="entry name" value="VOC_core"/>
</dbReference>
<sequence length="291" mass="30999">MGAAIANQILGPSTGVGPVTLKVGDLDAMAAYYSGGLGLHVLNQKGSTITLGQRGVPAVVLEHTPLLTHAPTSAAGLFHTALLFDDPAGLASSIYSLARHYPSSFTGSADHSVSKAFYFDDPEGNGVELYWDRPRAEWGWKDGRVRMTTDYLDPNKFLRDNLAEDGAGQSSVGAATVGHVHLKVGDIETARAFYVDTVGFEITAEIGTQALFVSAGGYHHHLAMNTWHSRGATGRWPALGLGEVTIDVGSEDDLGGLQERLTSRSIAIRNDGNVLAFEDPWKNEIQVRVGA</sequence>
<reference evidence="2 3" key="1">
    <citation type="submission" date="2018-10" db="EMBL/GenBank/DDBJ databases">
        <title>Tessaracoccus antarcticuss sp. nov., isolated from sediment.</title>
        <authorList>
            <person name="Zhou L.Y."/>
            <person name="Du Z.J."/>
        </authorList>
    </citation>
    <scope>NUCLEOTIDE SEQUENCE [LARGE SCALE GENOMIC DNA]</scope>
    <source>
        <strain evidence="2 3">JDX10</strain>
    </source>
</reference>
<dbReference type="InterPro" id="IPR004360">
    <property type="entry name" value="Glyas_Fos-R_dOase_dom"/>
</dbReference>
<organism evidence="2 3">
    <name type="scientific">Tessaracoccus antarcticus</name>
    <dbReference type="NCBI Taxonomy" id="2479848"/>
    <lineage>
        <taxon>Bacteria</taxon>
        <taxon>Bacillati</taxon>
        <taxon>Actinomycetota</taxon>
        <taxon>Actinomycetes</taxon>
        <taxon>Propionibacteriales</taxon>
        <taxon>Propionibacteriaceae</taxon>
        <taxon>Tessaracoccus</taxon>
    </lineage>
</organism>
<keyword evidence="3" id="KW-1185">Reference proteome</keyword>
<dbReference type="OrthoDB" id="9792626at2"/>
<dbReference type="PANTHER" id="PTHR43279">
    <property type="entry name" value="CATECHOL-2,3-DIOXYGENASE"/>
    <property type="match status" value="1"/>
</dbReference>
<dbReference type="PANTHER" id="PTHR43279:SF1">
    <property type="entry name" value="CATECHOL-2,3-DIOXYGENASE"/>
    <property type="match status" value="1"/>
</dbReference>
<protein>
    <submittedName>
        <fullName evidence="2">VOC family protein</fullName>
    </submittedName>
</protein>
<proteinExistence type="predicted"/>